<keyword evidence="2" id="KW-1185">Reference proteome</keyword>
<comment type="caution">
    <text evidence="1">The sequence shown here is derived from an EMBL/GenBank/DDBJ whole genome shotgun (WGS) entry which is preliminary data.</text>
</comment>
<organism evidence="1 2">
    <name type="scientific">Neoroseomonas alkaliterrae</name>
    <dbReference type="NCBI Taxonomy" id="1452450"/>
    <lineage>
        <taxon>Bacteria</taxon>
        <taxon>Pseudomonadati</taxon>
        <taxon>Pseudomonadota</taxon>
        <taxon>Alphaproteobacteria</taxon>
        <taxon>Acetobacterales</taxon>
        <taxon>Acetobacteraceae</taxon>
        <taxon>Neoroseomonas</taxon>
    </lineage>
</organism>
<evidence type="ECO:0000313" key="2">
    <source>
        <dbReference type="Proteomes" id="UP000562254"/>
    </source>
</evidence>
<proteinExistence type="predicted"/>
<name>A0A840YB48_9PROT</name>
<gene>
    <name evidence="1" type="ORF">FHS88_003933</name>
</gene>
<dbReference type="EMBL" id="JACIJE010000017">
    <property type="protein sequence ID" value="MBB5691772.1"/>
    <property type="molecule type" value="Genomic_DNA"/>
</dbReference>
<dbReference type="RefSeq" id="WP_184487163.1">
    <property type="nucleotide sequence ID" value="NZ_JAAEDJ010000041.1"/>
</dbReference>
<reference evidence="1 2" key="1">
    <citation type="submission" date="2020-08" db="EMBL/GenBank/DDBJ databases">
        <title>Genomic Encyclopedia of Type Strains, Phase IV (KMG-IV): sequencing the most valuable type-strain genomes for metagenomic binning, comparative biology and taxonomic classification.</title>
        <authorList>
            <person name="Goeker M."/>
        </authorList>
    </citation>
    <scope>NUCLEOTIDE SEQUENCE [LARGE SCALE GENOMIC DNA]</scope>
    <source>
        <strain evidence="1 2">DSM 25895</strain>
    </source>
</reference>
<evidence type="ECO:0000313" key="1">
    <source>
        <dbReference type="EMBL" id="MBB5691772.1"/>
    </source>
</evidence>
<dbReference type="Proteomes" id="UP000562254">
    <property type="component" value="Unassembled WGS sequence"/>
</dbReference>
<dbReference type="AlphaFoldDB" id="A0A840YB48"/>
<accession>A0A840YB48</accession>
<protein>
    <submittedName>
        <fullName evidence="1">Uncharacterized protein</fullName>
    </submittedName>
</protein>
<sequence>MSGTTNLGITYIQASQNQKEVTANAAFDALDRALTETFDANLASASVTLTDAQYRQALAVRAQNATVAGRTVTLPARERLTVLVMDSTCNQEVGFVRGSTTLTLAPGQAVLARTDGSTNGLTALIRGTAATPVTTFLALADTPASYAGQGGRILRVNASATAVEFGPRHNLAATAAPTATDDSAAGYSVGSQWLDTVGWTFWCCVDATAGAAVWKGVALT</sequence>